<accession>A0ABU8SME5</accession>
<name>A0ABU8SME5_9LACO</name>
<organism evidence="1 2">
    <name type="scientific">Nicoliella lavandulae</name>
    <dbReference type="NCBI Taxonomy" id="3082954"/>
    <lineage>
        <taxon>Bacteria</taxon>
        <taxon>Bacillati</taxon>
        <taxon>Bacillota</taxon>
        <taxon>Bacilli</taxon>
        <taxon>Lactobacillales</taxon>
        <taxon>Lactobacillaceae</taxon>
        <taxon>Nicoliella</taxon>
    </lineage>
</organism>
<dbReference type="EMBL" id="JAWMWH010000003">
    <property type="protein sequence ID" value="MEJ6401077.1"/>
    <property type="molecule type" value="Genomic_DNA"/>
</dbReference>
<dbReference type="RefSeq" id="WP_339960926.1">
    <property type="nucleotide sequence ID" value="NZ_JAWMWH010000003.1"/>
</dbReference>
<sequence length="87" mass="10242">MKANSKTNQWLYAYWLPKKVHGYNWLNTYGWNQSAGDGTFYNLHQFGKHEVLTVAGGYNVSAYGHYYRSAKVAKQLERVKYSNFVYY</sequence>
<proteinExistence type="predicted"/>
<gene>
    <name evidence="1" type="ORF">R4146_07970</name>
</gene>
<comment type="caution">
    <text evidence="1">The sequence shown here is derived from an EMBL/GenBank/DDBJ whole genome shotgun (WGS) entry which is preliminary data.</text>
</comment>
<reference evidence="1 2" key="1">
    <citation type="submission" date="2023-10" db="EMBL/GenBank/DDBJ databases">
        <title>Nicoliella lavandulae sp. nov. isolated from Lavandula angustifolia flowers.</title>
        <authorList>
            <person name="Alcantara C."/>
            <person name="Zuniga M."/>
            <person name="Landete J.M."/>
            <person name="Monedero V."/>
        </authorList>
    </citation>
    <scope>NUCLEOTIDE SEQUENCE [LARGE SCALE GENOMIC DNA]</scope>
    <source>
        <strain evidence="1 2">Es01</strain>
    </source>
</reference>
<evidence type="ECO:0000313" key="2">
    <source>
        <dbReference type="Proteomes" id="UP001370590"/>
    </source>
</evidence>
<dbReference type="Proteomes" id="UP001370590">
    <property type="component" value="Unassembled WGS sequence"/>
</dbReference>
<keyword evidence="2" id="KW-1185">Reference proteome</keyword>
<evidence type="ECO:0000313" key="1">
    <source>
        <dbReference type="EMBL" id="MEJ6401077.1"/>
    </source>
</evidence>
<protein>
    <submittedName>
        <fullName evidence="1">Uncharacterized protein</fullName>
    </submittedName>
</protein>